<dbReference type="InterPro" id="IPR029063">
    <property type="entry name" value="SAM-dependent_MTases_sf"/>
</dbReference>
<keyword evidence="7" id="KW-1185">Reference proteome</keyword>
<dbReference type="InterPro" id="IPR012327">
    <property type="entry name" value="MeTrfase_D12"/>
</dbReference>
<comment type="catalytic activity">
    <reaction evidence="5">
        <text>a 2'-deoxyadenosine in DNA + S-adenosyl-L-methionine = an N(6)-methyl-2'-deoxyadenosine in DNA + S-adenosyl-L-homocysteine + H(+)</text>
        <dbReference type="Rhea" id="RHEA:15197"/>
        <dbReference type="Rhea" id="RHEA-COMP:12418"/>
        <dbReference type="Rhea" id="RHEA-COMP:12419"/>
        <dbReference type="ChEBI" id="CHEBI:15378"/>
        <dbReference type="ChEBI" id="CHEBI:57856"/>
        <dbReference type="ChEBI" id="CHEBI:59789"/>
        <dbReference type="ChEBI" id="CHEBI:90615"/>
        <dbReference type="ChEBI" id="CHEBI:90616"/>
        <dbReference type="EC" id="2.1.1.72"/>
    </reaction>
</comment>
<comment type="caution">
    <text evidence="6">The sequence shown here is derived from an EMBL/GenBank/DDBJ whole genome shotgun (WGS) entry which is preliminary data.</text>
</comment>
<evidence type="ECO:0000313" key="6">
    <source>
        <dbReference type="EMBL" id="PKQ68614.1"/>
    </source>
</evidence>
<dbReference type="GO" id="GO:0003676">
    <property type="term" value="F:nucleic acid binding"/>
    <property type="evidence" value="ECO:0007669"/>
    <property type="project" value="InterPro"/>
</dbReference>
<dbReference type="EC" id="2.1.1.72" evidence="1"/>
<evidence type="ECO:0000256" key="3">
    <source>
        <dbReference type="ARBA" id="ARBA00022679"/>
    </source>
</evidence>
<dbReference type="InterPro" id="IPR002052">
    <property type="entry name" value="DNA_methylase_N6_adenine_CS"/>
</dbReference>
<dbReference type="Gene3D" id="3.40.50.150">
    <property type="entry name" value="Vaccinia Virus protein VP39"/>
    <property type="match status" value="2"/>
</dbReference>
<dbReference type="PROSITE" id="PS00092">
    <property type="entry name" value="N6_MTASE"/>
    <property type="match status" value="1"/>
</dbReference>
<protein>
    <recommendedName>
        <fullName evidence="1">site-specific DNA-methyltransferase (adenine-specific)</fullName>
        <ecNumber evidence="1">2.1.1.72</ecNumber>
    </recommendedName>
</protein>
<reference evidence="6 7" key="1">
    <citation type="submission" date="2017-06" db="EMBL/GenBank/DDBJ databases">
        <title>Raineya orbicola gen. nov., sp. nov. a slightly thermophilic bacterium of the phylum Bacteroidetes and the description of Raineyaceae fam. nov.</title>
        <authorList>
            <person name="Albuquerque L."/>
            <person name="Polonia A.R.M."/>
            <person name="Barroso C."/>
            <person name="Froufe H.J.C."/>
            <person name="Lage O."/>
            <person name="Lobo-Da-Cunha A."/>
            <person name="Egas C."/>
            <person name="Da Costa M.S."/>
        </authorList>
    </citation>
    <scope>NUCLEOTIDE SEQUENCE [LARGE SCALE GENOMIC DNA]</scope>
    <source>
        <strain evidence="6 7">SPSPC-11</strain>
    </source>
</reference>
<evidence type="ECO:0000313" key="7">
    <source>
        <dbReference type="Proteomes" id="UP000233387"/>
    </source>
</evidence>
<dbReference type="SUPFAM" id="SSF53335">
    <property type="entry name" value="S-adenosyl-L-methionine-dependent methyltransferases"/>
    <property type="match status" value="1"/>
</dbReference>
<dbReference type="GO" id="GO:0032259">
    <property type="term" value="P:methylation"/>
    <property type="evidence" value="ECO:0007669"/>
    <property type="project" value="UniProtKB-KW"/>
</dbReference>
<evidence type="ECO:0000256" key="5">
    <source>
        <dbReference type="ARBA" id="ARBA00047942"/>
    </source>
</evidence>
<dbReference type="GO" id="GO:0009307">
    <property type="term" value="P:DNA restriction-modification system"/>
    <property type="evidence" value="ECO:0007669"/>
    <property type="project" value="InterPro"/>
</dbReference>
<dbReference type="PRINTS" id="PR00505">
    <property type="entry name" value="D12N6MTFRASE"/>
</dbReference>
<keyword evidence="3" id="KW-0808">Transferase</keyword>
<dbReference type="AlphaFoldDB" id="A0A2N3IE29"/>
<name>A0A2N3IE29_9BACT</name>
<dbReference type="EMBL" id="NKXO01000023">
    <property type="protein sequence ID" value="PKQ68614.1"/>
    <property type="molecule type" value="Genomic_DNA"/>
</dbReference>
<keyword evidence="2 6" id="KW-0489">Methyltransferase</keyword>
<gene>
    <name evidence="6" type="ORF">Rain11_1592</name>
</gene>
<accession>A0A2N3IE29</accession>
<evidence type="ECO:0000256" key="1">
    <source>
        <dbReference type="ARBA" id="ARBA00011900"/>
    </source>
</evidence>
<sequence>MEKIANLYKFTLDLFQNHSYKGISLESRRYIGNKFKLSDWIFEHIQKHTQNCQSFFDVFAGTGILSKKATLIYPKIIINDLLHSNFVIYKAFFEKADWDFTKIASILNFYNQLNPLLLPENYFSENFGNKFFDYPNAKIIGYIREDLEKRRNELNTKEFYILLATLIYNIDKIANTVGHFDAYIKKNIQQPQLQLKLIEQCPHPNVEIYKENANDLVHKVQADIAYIDPPYNSRQYNRFYHVYENLVEWKKPKLFGIALKPKPENNSLYCTTKAKMVFADLIQNLKARYIVVSYNNTYKSKSSSSANKIKLEEIYEILSQKGETQVFEKPYKFFNAGKTEFNDHREFLFISRVEK</sequence>
<dbReference type="GO" id="GO:0009007">
    <property type="term" value="F:site-specific DNA-methyltransferase (adenine-specific) activity"/>
    <property type="evidence" value="ECO:0007669"/>
    <property type="project" value="UniProtKB-EC"/>
</dbReference>
<keyword evidence="4" id="KW-0949">S-adenosyl-L-methionine</keyword>
<dbReference type="RefSeq" id="WP_207764434.1">
    <property type="nucleotide sequence ID" value="NZ_NKXO01000023.1"/>
</dbReference>
<evidence type="ECO:0000256" key="4">
    <source>
        <dbReference type="ARBA" id="ARBA00022691"/>
    </source>
</evidence>
<dbReference type="Pfam" id="PF02086">
    <property type="entry name" value="MethyltransfD12"/>
    <property type="match status" value="1"/>
</dbReference>
<dbReference type="Proteomes" id="UP000233387">
    <property type="component" value="Unassembled WGS sequence"/>
</dbReference>
<evidence type="ECO:0000256" key="2">
    <source>
        <dbReference type="ARBA" id="ARBA00022603"/>
    </source>
</evidence>
<proteinExistence type="predicted"/>
<organism evidence="6 7">
    <name type="scientific">Raineya orbicola</name>
    <dbReference type="NCBI Taxonomy" id="2016530"/>
    <lineage>
        <taxon>Bacteria</taxon>
        <taxon>Pseudomonadati</taxon>
        <taxon>Bacteroidota</taxon>
        <taxon>Cytophagia</taxon>
        <taxon>Cytophagales</taxon>
        <taxon>Raineyaceae</taxon>
        <taxon>Raineya</taxon>
    </lineage>
</organism>